<keyword evidence="1" id="KW-0812">Transmembrane</keyword>
<gene>
    <name evidence="2" type="ORF">HOP12_16375</name>
</gene>
<comment type="caution">
    <text evidence="2">The sequence shown here is derived from an EMBL/GenBank/DDBJ whole genome shotgun (WGS) entry which is preliminary data.</text>
</comment>
<name>A0A849SIX4_UNCEI</name>
<organism evidence="2 3">
    <name type="scientific">Eiseniibacteriota bacterium</name>
    <dbReference type="NCBI Taxonomy" id="2212470"/>
    <lineage>
        <taxon>Bacteria</taxon>
        <taxon>Candidatus Eiseniibacteriota</taxon>
    </lineage>
</organism>
<sequence length="103" mass="11470">MASDPILDSDDARLLERLAERVVELRLETPALLAIESARPLAFVASQALVFFQPFVAMWMPVGAYERFALLMQDRRNVDALAEHIESRAAARPRTAARPGPKP</sequence>
<feature type="transmembrane region" description="Helical" evidence="1">
    <location>
        <begin position="41"/>
        <end position="65"/>
    </location>
</feature>
<reference evidence="2 3" key="1">
    <citation type="submission" date="2020-04" db="EMBL/GenBank/DDBJ databases">
        <title>Metagenomic profiling of ammonia- and methane-oxidizing microorganisms in a Dutch drinking water treatment plant.</title>
        <authorList>
            <person name="Poghosyan L."/>
            <person name="Leucker S."/>
        </authorList>
    </citation>
    <scope>NUCLEOTIDE SEQUENCE [LARGE SCALE GENOMIC DNA]</scope>
    <source>
        <strain evidence="2">S-RSF-IL-03</strain>
    </source>
</reference>
<evidence type="ECO:0000313" key="2">
    <source>
        <dbReference type="EMBL" id="NOT35718.1"/>
    </source>
</evidence>
<protein>
    <submittedName>
        <fullName evidence="2">Uncharacterized protein</fullName>
    </submittedName>
</protein>
<dbReference type="Proteomes" id="UP000580839">
    <property type="component" value="Unassembled WGS sequence"/>
</dbReference>
<accession>A0A849SIX4</accession>
<dbReference type="EMBL" id="JABFRW010000215">
    <property type="protein sequence ID" value="NOT35718.1"/>
    <property type="molecule type" value="Genomic_DNA"/>
</dbReference>
<proteinExistence type="predicted"/>
<keyword evidence="1" id="KW-1133">Transmembrane helix</keyword>
<dbReference type="AlphaFoldDB" id="A0A849SIX4"/>
<evidence type="ECO:0000313" key="3">
    <source>
        <dbReference type="Proteomes" id="UP000580839"/>
    </source>
</evidence>
<evidence type="ECO:0000256" key="1">
    <source>
        <dbReference type="SAM" id="Phobius"/>
    </source>
</evidence>
<keyword evidence="1" id="KW-0472">Membrane</keyword>